<feature type="transmembrane region" description="Helical" evidence="1">
    <location>
        <begin position="398"/>
        <end position="417"/>
    </location>
</feature>
<feature type="transmembrane region" description="Helical" evidence="1">
    <location>
        <begin position="144"/>
        <end position="161"/>
    </location>
</feature>
<keyword evidence="1" id="KW-1133">Transmembrane helix</keyword>
<keyword evidence="1" id="KW-0812">Transmembrane</keyword>
<feature type="transmembrane region" description="Helical" evidence="1">
    <location>
        <begin position="236"/>
        <end position="254"/>
    </location>
</feature>
<evidence type="ECO:0000259" key="2">
    <source>
        <dbReference type="Pfam" id="PF02308"/>
    </source>
</evidence>
<evidence type="ECO:0000259" key="3">
    <source>
        <dbReference type="Pfam" id="PF13194"/>
    </source>
</evidence>
<keyword evidence="1" id="KW-0472">Membrane</keyword>
<dbReference type="InterPro" id="IPR025105">
    <property type="entry name" value="DUF4010"/>
</dbReference>
<feature type="transmembrane region" description="Helical" evidence="1">
    <location>
        <begin position="307"/>
        <end position="324"/>
    </location>
</feature>
<feature type="transmembrane region" description="Helical" evidence="1">
    <location>
        <begin position="38"/>
        <end position="56"/>
    </location>
</feature>
<dbReference type="EMBL" id="CP138348">
    <property type="protein sequence ID" value="WPF89739.1"/>
    <property type="molecule type" value="Genomic_DNA"/>
</dbReference>
<gene>
    <name evidence="4" type="ORF">SAY89_05560</name>
</gene>
<feature type="transmembrane region" description="Helical" evidence="1">
    <location>
        <begin position="367"/>
        <end position="386"/>
    </location>
</feature>
<feature type="domain" description="DUF4010" evidence="3">
    <location>
        <begin position="183"/>
        <end position="391"/>
    </location>
</feature>
<dbReference type="PANTHER" id="PTHR39084:SF1">
    <property type="entry name" value="DUF4010 DOMAIN-CONTAINING PROTEIN"/>
    <property type="match status" value="1"/>
</dbReference>
<proteinExistence type="predicted"/>
<feature type="transmembrane region" description="Helical" evidence="1">
    <location>
        <begin position="6"/>
        <end position="26"/>
    </location>
</feature>
<dbReference type="Pfam" id="PF13194">
    <property type="entry name" value="DUF4010"/>
    <property type="match status" value="1"/>
</dbReference>
<protein>
    <submittedName>
        <fullName evidence="4">MgtC/SapB family protein</fullName>
    </submittedName>
</protein>
<evidence type="ECO:0000256" key="1">
    <source>
        <dbReference type="SAM" id="Phobius"/>
    </source>
</evidence>
<accession>A0AAF1C6N8</accession>
<dbReference type="AlphaFoldDB" id="A0AAF1C6N8"/>
<dbReference type="Pfam" id="PF02308">
    <property type="entry name" value="MgtC"/>
    <property type="match status" value="1"/>
</dbReference>
<name>A0AAF1C6N8_9CHRO</name>
<dbReference type="RefSeq" id="WP_320002018.1">
    <property type="nucleotide sequence ID" value="NZ_CP138348.1"/>
</dbReference>
<evidence type="ECO:0000313" key="4">
    <source>
        <dbReference type="EMBL" id="WPF89739.1"/>
    </source>
</evidence>
<feature type="transmembrane region" description="Helical" evidence="1">
    <location>
        <begin position="202"/>
        <end position="224"/>
    </location>
</feature>
<dbReference type="InterPro" id="IPR049177">
    <property type="entry name" value="MgtC_SapB_SrpB_YhiD_N"/>
</dbReference>
<reference evidence="4" key="1">
    <citation type="submission" date="2023-11" db="EMBL/GenBank/DDBJ databases">
        <title>Genome sequence of Cyanobacterium aponinum BCRC AL20115.</title>
        <authorList>
            <person name="Chang H.-Y."/>
            <person name="Lin K.-M."/>
            <person name="Hsueh H.-T."/>
            <person name="Chu H.-A."/>
            <person name="Kuo C.-H."/>
        </authorList>
    </citation>
    <scope>NUCLEOTIDE SEQUENCE</scope>
    <source>
        <strain evidence="4">AL20115</strain>
    </source>
</reference>
<organism evidence="4">
    <name type="scientific">Cyanobacterium aponinum AL20115</name>
    <dbReference type="NCBI Taxonomy" id="3090662"/>
    <lineage>
        <taxon>Bacteria</taxon>
        <taxon>Bacillati</taxon>
        <taxon>Cyanobacteriota</taxon>
        <taxon>Cyanophyceae</taxon>
        <taxon>Oscillatoriophycideae</taxon>
        <taxon>Chroococcales</taxon>
        <taxon>Geminocystaceae</taxon>
        <taxon>Cyanobacterium</taxon>
    </lineage>
</organism>
<sequence length="418" mass="44955">MDLVIISRLTIALTLGLIIGIERGWSNRESPEELGSDGLRNFGLVGLLGGITALLAEEWGWGILGVTFLGFAILVSTSYVLTAQKSQDYGTTTEFALLITFLLGALVVKDLSLESIAVAVIVSWLLKLKSEIRQMLIWLKQEELIATLKVLLLALVTLPLLPNQDLGPWNAINPRAIGLLVLLIVSISYVGYFIIRLWKDKSGVLLIGFLGGFASSTATTIALSRMAKQGQGQTKILATAIALATGTMAPRLLLQITVINSLLAKQLAIPLIILGLTPILIALIFIWRGIKEKNQEVPITLSNPVELGLAVQYALILIVLSLLIKAGEQWFGETGVYLVSALSGLADVDAVSISLARAVNQNMSLSVAKISIFIAVFMNTLVKVALTRFIGGKELARWCAVIILLTLTFSGITIFAIG</sequence>
<dbReference type="PANTHER" id="PTHR39084">
    <property type="entry name" value="MEMBRANE PROTEIN-RELATED"/>
    <property type="match status" value="1"/>
</dbReference>
<feature type="transmembrane region" description="Helical" evidence="1">
    <location>
        <begin position="176"/>
        <end position="195"/>
    </location>
</feature>
<feature type="transmembrane region" description="Helical" evidence="1">
    <location>
        <begin position="266"/>
        <end position="287"/>
    </location>
</feature>
<feature type="transmembrane region" description="Helical" evidence="1">
    <location>
        <begin position="113"/>
        <end position="132"/>
    </location>
</feature>
<feature type="domain" description="MgtC/SapB/SrpB/YhiD N-terminal" evidence="2">
    <location>
        <begin position="9"/>
        <end position="134"/>
    </location>
</feature>
<feature type="transmembrane region" description="Helical" evidence="1">
    <location>
        <begin position="62"/>
        <end position="82"/>
    </location>
</feature>